<dbReference type="Proteomes" id="UP000233100">
    <property type="component" value="Chromosome 19"/>
</dbReference>
<evidence type="ECO:0000256" key="5">
    <source>
        <dbReference type="ARBA" id="ARBA00022729"/>
    </source>
</evidence>
<dbReference type="AlphaFoldDB" id="A0A7N9CK25"/>
<dbReference type="GO" id="GO:0003993">
    <property type="term" value="F:acid phosphatase activity"/>
    <property type="evidence" value="ECO:0007669"/>
    <property type="project" value="UniProtKB-EC"/>
</dbReference>
<feature type="compositionally biased region" description="Polar residues" evidence="13">
    <location>
        <begin position="148"/>
        <end position="161"/>
    </location>
</feature>
<accession>A0A7N9CK25</accession>
<feature type="domain" description="Calcineurin-like phosphoesterase" evidence="14">
    <location>
        <begin position="198"/>
        <end position="415"/>
    </location>
</feature>
<evidence type="ECO:0000256" key="10">
    <source>
        <dbReference type="ARBA" id="ARBA00029999"/>
    </source>
</evidence>
<evidence type="ECO:0000256" key="4">
    <source>
        <dbReference type="ARBA" id="ARBA00015822"/>
    </source>
</evidence>
<keyword evidence="5" id="KW-0732">Signal</keyword>
<reference evidence="15 16" key="1">
    <citation type="submission" date="2013-03" db="EMBL/GenBank/DDBJ databases">
        <authorList>
            <person name="Warren W."/>
            <person name="Wilson R.K."/>
        </authorList>
    </citation>
    <scope>NUCLEOTIDE SEQUENCE</scope>
</reference>
<name>A0A7N9CK25_MACFA</name>
<keyword evidence="7" id="KW-0408">Iron</keyword>
<comment type="cofactor">
    <cofactor evidence="2">
        <name>Fe cation</name>
        <dbReference type="ChEBI" id="CHEBI:24875"/>
    </cofactor>
</comment>
<evidence type="ECO:0000256" key="7">
    <source>
        <dbReference type="ARBA" id="ARBA00023004"/>
    </source>
</evidence>
<sequence length="497" mass="54144">MEAPGWHGGRKRMKSAPLAIPSGTAAAAVGGSEPTSRVHWPILQMWSPQQGGVAALGGAGSGAGKPRRPPSPRGSPGPAPSPRGGRIGRYLLKAGAAQECDRLRICSWAPAAAPAPPTAGTERTRERSRTCLGGAQHRGGRQEGNKGSGTSSSALEPTSLSEPPVTGLCLPRMDMWTALLFLQALLLPSLADGATPALRFVAVGDWGGVPNAPFHTAREMANAKEIARTVQILGADFILSLGDNFYFTGVQDVNDKRFQETFEDVFSDRSLRNVPWYVLAGNHDHLGNVSAQIAYSKISKRWNFPSPFYRLRFKIPRTNVSVAIFMLDTVTLCGNSDDFLSQQPERPRDVKLARTQLSWLKKQLAAAREDYVLVAGHYPVWSIAEHGPTHCLVKQLRPLLATYRVTAYLCGHDHNLQYLQDENGVGYVLSGAGNFMDPSKRHQRKVPNGYLRFHYGTEDSLGGFAYVEISSKEMTVTYIEASGKSLFKTSLPRRARP</sequence>
<evidence type="ECO:0000256" key="3">
    <source>
        <dbReference type="ARBA" id="ARBA00012646"/>
    </source>
</evidence>
<evidence type="ECO:0000256" key="11">
    <source>
        <dbReference type="ARBA" id="ARBA00031589"/>
    </source>
</evidence>
<keyword evidence="8" id="KW-1015">Disulfide bond</keyword>
<dbReference type="PANTHER" id="PTHR10161">
    <property type="entry name" value="TARTRATE-RESISTANT ACID PHOSPHATASE TYPE 5"/>
    <property type="match status" value="1"/>
</dbReference>
<evidence type="ECO:0000256" key="8">
    <source>
        <dbReference type="ARBA" id="ARBA00023157"/>
    </source>
</evidence>
<evidence type="ECO:0000256" key="13">
    <source>
        <dbReference type="SAM" id="MobiDB-lite"/>
    </source>
</evidence>
<evidence type="ECO:0000256" key="6">
    <source>
        <dbReference type="ARBA" id="ARBA00022801"/>
    </source>
</evidence>
<evidence type="ECO:0000256" key="12">
    <source>
        <dbReference type="ARBA" id="ARBA00062359"/>
    </source>
</evidence>
<dbReference type="EC" id="3.1.3.2" evidence="3"/>
<feature type="region of interest" description="Disordered" evidence="13">
    <location>
        <begin position="51"/>
        <end position="87"/>
    </location>
</feature>
<dbReference type="InterPro" id="IPR029052">
    <property type="entry name" value="Metallo-depent_PP-like"/>
</dbReference>
<dbReference type="Pfam" id="PF00149">
    <property type="entry name" value="Metallophos"/>
    <property type="match status" value="1"/>
</dbReference>
<evidence type="ECO:0000259" key="14">
    <source>
        <dbReference type="Pfam" id="PF00149"/>
    </source>
</evidence>
<dbReference type="SUPFAM" id="SSF56300">
    <property type="entry name" value="Metallo-dependent phosphatases"/>
    <property type="match status" value="1"/>
</dbReference>
<dbReference type="GO" id="GO:0045453">
    <property type="term" value="P:bone resorption"/>
    <property type="evidence" value="ECO:0007669"/>
    <property type="project" value="TreeGrafter"/>
</dbReference>
<gene>
    <name evidence="15" type="primary">ACP5</name>
</gene>
<feature type="region of interest" description="Disordered" evidence="13">
    <location>
        <begin position="133"/>
        <end position="163"/>
    </location>
</feature>
<reference evidence="15" key="2">
    <citation type="submission" date="2025-08" db="UniProtKB">
        <authorList>
            <consortium name="Ensembl"/>
        </authorList>
    </citation>
    <scope>IDENTIFICATION</scope>
</reference>
<feature type="compositionally biased region" description="Gly residues" evidence="13">
    <location>
        <begin position="54"/>
        <end position="63"/>
    </location>
</feature>
<reference evidence="15" key="3">
    <citation type="submission" date="2025-09" db="UniProtKB">
        <authorList>
            <consortium name="Ensembl"/>
        </authorList>
    </citation>
    <scope>IDENTIFICATION</scope>
</reference>
<dbReference type="FunFam" id="3.60.21.10:FF:000033">
    <property type="entry name" value="Tartrate-resistant acid phosphatase type 5"/>
    <property type="match status" value="1"/>
</dbReference>
<evidence type="ECO:0000256" key="1">
    <source>
        <dbReference type="ARBA" id="ARBA00000032"/>
    </source>
</evidence>
<keyword evidence="16" id="KW-1185">Reference proteome</keyword>
<organism evidence="15 16">
    <name type="scientific">Macaca fascicularis</name>
    <name type="common">Crab-eating macaque</name>
    <name type="synonym">Cynomolgus monkey</name>
    <dbReference type="NCBI Taxonomy" id="9541"/>
    <lineage>
        <taxon>Eukaryota</taxon>
        <taxon>Metazoa</taxon>
        <taxon>Chordata</taxon>
        <taxon>Craniata</taxon>
        <taxon>Vertebrata</taxon>
        <taxon>Euteleostomi</taxon>
        <taxon>Mammalia</taxon>
        <taxon>Eutheria</taxon>
        <taxon>Euarchontoglires</taxon>
        <taxon>Primates</taxon>
        <taxon>Haplorrhini</taxon>
        <taxon>Catarrhini</taxon>
        <taxon>Cercopithecidae</taxon>
        <taxon>Cercopithecinae</taxon>
        <taxon>Macaca</taxon>
    </lineage>
</organism>
<dbReference type="InterPro" id="IPR051558">
    <property type="entry name" value="Metallophosphoesterase_PAP"/>
</dbReference>
<evidence type="ECO:0000256" key="2">
    <source>
        <dbReference type="ARBA" id="ARBA00001962"/>
    </source>
</evidence>
<evidence type="ECO:0000256" key="9">
    <source>
        <dbReference type="ARBA" id="ARBA00023180"/>
    </source>
</evidence>
<keyword evidence="6" id="KW-0378">Hydrolase</keyword>
<evidence type="ECO:0000313" key="16">
    <source>
        <dbReference type="Proteomes" id="UP000233100"/>
    </source>
</evidence>
<proteinExistence type="predicted"/>
<dbReference type="Bgee" id="ENSMFAG00000045308">
    <property type="expression patterns" value="Expressed in spleen and 8 other cell types or tissues"/>
</dbReference>
<comment type="subunit">
    <text evidence="12">Exists either as monomer or, after proteolytic processing, as a dimer of two chains linked by disulfide bond(s).</text>
</comment>
<comment type="catalytic activity">
    <reaction evidence="1">
        <text>a phosphate monoester + H2O = an alcohol + phosphate</text>
        <dbReference type="Rhea" id="RHEA:15017"/>
        <dbReference type="ChEBI" id="CHEBI:15377"/>
        <dbReference type="ChEBI" id="CHEBI:30879"/>
        <dbReference type="ChEBI" id="CHEBI:43474"/>
        <dbReference type="ChEBI" id="CHEBI:67140"/>
        <dbReference type="EC" id="3.1.3.2"/>
    </reaction>
</comment>
<dbReference type="InterPro" id="IPR004843">
    <property type="entry name" value="Calcineurin-like_PHP"/>
</dbReference>
<keyword evidence="9" id="KW-0325">Glycoprotein</keyword>
<dbReference type="GeneTree" id="ENSGT00390000016735"/>
<dbReference type="InterPro" id="IPR024927">
    <property type="entry name" value="Acid_PPase"/>
</dbReference>
<protein>
    <recommendedName>
        <fullName evidence="4">Tartrate-resistant acid phosphatase type 5</fullName>
        <ecNumber evidence="3">3.1.3.2</ecNumber>
    </recommendedName>
    <alternativeName>
        <fullName evidence="11">Tartrate-resistant acid ATPase</fullName>
    </alternativeName>
    <alternativeName>
        <fullName evidence="10">Type 5 acid phosphatase</fullName>
    </alternativeName>
</protein>
<evidence type="ECO:0000313" key="15">
    <source>
        <dbReference type="Ensembl" id="ENSMFAP00000051016.1"/>
    </source>
</evidence>
<dbReference type="PANTHER" id="PTHR10161:SF14">
    <property type="entry name" value="TARTRATE-RESISTANT ACID PHOSPHATASE TYPE 5"/>
    <property type="match status" value="1"/>
</dbReference>
<dbReference type="Gene3D" id="3.60.21.10">
    <property type="match status" value="1"/>
</dbReference>
<feature type="compositionally biased region" description="Pro residues" evidence="13">
    <location>
        <begin position="71"/>
        <end position="81"/>
    </location>
</feature>
<dbReference type="CDD" id="cd07378">
    <property type="entry name" value="MPP_ACP5"/>
    <property type="match status" value="1"/>
</dbReference>
<dbReference type="Ensembl" id="ENSMFAT00000090572.1">
    <property type="protein sequence ID" value="ENSMFAP00000051016.1"/>
    <property type="gene ID" value="ENSMFAG00000045308.2"/>
</dbReference>